<keyword evidence="2" id="KW-0472">Membrane</keyword>
<gene>
    <name evidence="3" type="ORF">HAX54_040800</name>
</gene>
<accession>A0ABS8VT12</accession>
<proteinExistence type="predicted"/>
<dbReference type="EMBL" id="JACEIK010005800">
    <property type="protein sequence ID" value="MCE0482233.1"/>
    <property type="molecule type" value="Genomic_DNA"/>
</dbReference>
<keyword evidence="2" id="KW-1133">Transmembrane helix</keyword>
<feature type="compositionally biased region" description="Basic residues" evidence="1">
    <location>
        <begin position="123"/>
        <end position="134"/>
    </location>
</feature>
<evidence type="ECO:0000313" key="3">
    <source>
        <dbReference type="EMBL" id="MCE0482233.1"/>
    </source>
</evidence>
<sequence>MANEVVDLRRKKEVLGVLCKLDQEKAYNHVNQRFLDVNMLQTGFGENGSTFASLKGDNVKLSRIARECSCLVMVSPAKNEGEERKLVALWWLVGFEFMVVFIAERWVIFTKKMEKEEEEKTERKKKAGGRRRRGGKGEKGYGG</sequence>
<comment type="caution">
    <text evidence="3">The sequence shown here is derived from an EMBL/GenBank/DDBJ whole genome shotgun (WGS) entry which is preliminary data.</text>
</comment>
<feature type="transmembrane region" description="Helical" evidence="2">
    <location>
        <begin position="88"/>
        <end position="108"/>
    </location>
</feature>
<name>A0ABS8VT12_DATST</name>
<keyword evidence="4" id="KW-1185">Reference proteome</keyword>
<evidence type="ECO:0000313" key="4">
    <source>
        <dbReference type="Proteomes" id="UP000823775"/>
    </source>
</evidence>
<keyword evidence="2" id="KW-0812">Transmembrane</keyword>
<reference evidence="3 4" key="1">
    <citation type="journal article" date="2021" name="BMC Genomics">
        <title>Datura genome reveals duplications of psychoactive alkaloid biosynthetic genes and high mutation rate following tissue culture.</title>
        <authorList>
            <person name="Rajewski A."/>
            <person name="Carter-House D."/>
            <person name="Stajich J."/>
            <person name="Litt A."/>
        </authorList>
    </citation>
    <scope>NUCLEOTIDE SEQUENCE [LARGE SCALE GENOMIC DNA]</scope>
    <source>
        <strain evidence="3">AR-01</strain>
    </source>
</reference>
<feature type="region of interest" description="Disordered" evidence="1">
    <location>
        <begin position="114"/>
        <end position="143"/>
    </location>
</feature>
<protein>
    <submittedName>
        <fullName evidence="3">Uncharacterized protein</fullName>
    </submittedName>
</protein>
<evidence type="ECO:0000256" key="1">
    <source>
        <dbReference type="SAM" id="MobiDB-lite"/>
    </source>
</evidence>
<organism evidence="3 4">
    <name type="scientific">Datura stramonium</name>
    <name type="common">Jimsonweed</name>
    <name type="synonym">Common thornapple</name>
    <dbReference type="NCBI Taxonomy" id="4076"/>
    <lineage>
        <taxon>Eukaryota</taxon>
        <taxon>Viridiplantae</taxon>
        <taxon>Streptophyta</taxon>
        <taxon>Embryophyta</taxon>
        <taxon>Tracheophyta</taxon>
        <taxon>Spermatophyta</taxon>
        <taxon>Magnoliopsida</taxon>
        <taxon>eudicotyledons</taxon>
        <taxon>Gunneridae</taxon>
        <taxon>Pentapetalae</taxon>
        <taxon>asterids</taxon>
        <taxon>lamiids</taxon>
        <taxon>Solanales</taxon>
        <taxon>Solanaceae</taxon>
        <taxon>Solanoideae</taxon>
        <taxon>Datureae</taxon>
        <taxon>Datura</taxon>
    </lineage>
</organism>
<evidence type="ECO:0000256" key="2">
    <source>
        <dbReference type="SAM" id="Phobius"/>
    </source>
</evidence>
<dbReference type="Proteomes" id="UP000823775">
    <property type="component" value="Unassembled WGS sequence"/>
</dbReference>